<dbReference type="InterPro" id="IPR009078">
    <property type="entry name" value="Ferritin-like_SF"/>
</dbReference>
<dbReference type="EMBL" id="JANQDX010000018">
    <property type="protein sequence ID" value="KAL0906559.1"/>
    <property type="molecule type" value="Genomic_DNA"/>
</dbReference>
<proteinExistence type="predicted"/>
<organism evidence="2 3">
    <name type="scientific">Dendrobium thyrsiflorum</name>
    <name type="common">Pinecone-like raceme dendrobium</name>
    <name type="synonym">Orchid</name>
    <dbReference type="NCBI Taxonomy" id="117978"/>
    <lineage>
        <taxon>Eukaryota</taxon>
        <taxon>Viridiplantae</taxon>
        <taxon>Streptophyta</taxon>
        <taxon>Embryophyta</taxon>
        <taxon>Tracheophyta</taxon>
        <taxon>Spermatophyta</taxon>
        <taxon>Magnoliopsida</taxon>
        <taxon>Liliopsida</taxon>
        <taxon>Asparagales</taxon>
        <taxon>Orchidaceae</taxon>
        <taxon>Epidendroideae</taxon>
        <taxon>Malaxideae</taxon>
        <taxon>Dendrobiinae</taxon>
        <taxon>Dendrobium</taxon>
    </lineage>
</organism>
<gene>
    <name evidence="2" type="ORF">M5K25_025061</name>
</gene>
<evidence type="ECO:0000313" key="2">
    <source>
        <dbReference type="EMBL" id="KAL0906559.1"/>
    </source>
</evidence>
<keyword evidence="3" id="KW-1185">Reference proteome</keyword>
<reference evidence="2 3" key="1">
    <citation type="journal article" date="2024" name="Plant Biotechnol. J.">
        <title>Dendrobium thyrsiflorum genome and its molecular insights into genes involved in important horticultural traits.</title>
        <authorList>
            <person name="Chen B."/>
            <person name="Wang J.Y."/>
            <person name="Zheng P.J."/>
            <person name="Li K.L."/>
            <person name="Liang Y.M."/>
            <person name="Chen X.F."/>
            <person name="Zhang C."/>
            <person name="Zhao X."/>
            <person name="He X."/>
            <person name="Zhang G.Q."/>
            <person name="Liu Z.J."/>
            <person name="Xu Q."/>
        </authorList>
    </citation>
    <scope>NUCLEOTIDE SEQUENCE [LARGE SCALE GENOMIC DNA]</scope>
    <source>
        <strain evidence="2">GZMU011</strain>
    </source>
</reference>
<evidence type="ECO:0000313" key="3">
    <source>
        <dbReference type="Proteomes" id="UP001552299"/>
    </source>
</evidence>
<dbReference type="Gene3D" id="1.10.620.20">
    <property type="entry name" value="Ribonucleotide Reductase, subunit A"/>
    <property type="match status" value="1"/>
</dbReference>
<feature type="signal peptide" evidence="1">
    <location>
        <begin position="1"/>
        <end position="23"/>
    </location>
</feature>
<comment type="caution">
    <text evidence="2">The sequence shown here is derived from an EMBL/GenBank/DDBJ whole genome shotgun (WGS) entry which is preliminary data.</text>
</comment>
<dbReference type="Proteomes" id="UP001552299">
    <property type="component" value="Unassembled WGS sequence"/>
</dbReference>
<protein>
    <submittedName>
        <fullName evidence="2">Uncharacterized protein</fullName>
    </submittedName>
</protein>
<dbReference type="AlphaFoldDB" id="A0ABD0U3C5"/>
<keyword evidence="1" id="KW-0732">Signal</keyword>
<dbReference type="InterPro" id="IPR012348">
    <property type="entry name" value="RNR-like"/>
</dbReference>
<dbReference type="InterPro" id="IPR000358">
    <property type="entry name" value="RNR_small_fam"/>
</dbReference>
<dbReference type="Pfam" id="PF00268">
    <property type="entry name" value="Ribonuc_red_sm"/>
    <property type="match status" value="1"/>
</dbReference>
<feature type="chain" id="PRO_5044776611" evidence="1">
    <location>
        <begin position="24"/>
        <end position="207"/>
    </location>
</feature>
<accession>A0ABD0U3C5</accession>
<dbReference type="PANTHER" id="PTHR23409">
    <property type="entry name" value="RIBONUCLEOSIDE-DIPHOSPHATE REDUCTASE SMALL CHAIN"/>
    <property type="match status" value="1"/>
</dbReference>
<evidence type="ECO:0000256" key="1">
    <source>
        <dbReference type="SAM" id="SignalP"/>
    </source>
</evidence>
<name>A0ABD0U3C5_DENTH</name>
<dbReference type="SUPFAM" id="SSF47240">
    <property type="entry name" value="Ferritin-like"/>
    <property type="match status" value="1"/>
</dbReference>
<sequence length="207" mass="23186">MWILPMNEKFLVVLLSVFSSSDESTMEELHNALQAAIAHCKNFVQELVAGSEPSEEEDQERELAGIVCVHARARTTNPLMCSRVESSKERAVEELLYTPSNPPLEESLVQIPTASPCSRSTTLRFGRCTRRPKPSFWIIEEVDLSQDLCHWDQSLKSDECHFVAHVLCFFVVVDGIIIENLAGRIWTEVGLLDSKLADGMVLIRGVA</sequence>
<dbReference type="PANTHER" id="PTHR23409:SF18">
    <property type="entry name" value="RIBONUCLEOSIDE-DIPHOSPHATE REDUCTASE SUBUNIT M2"/>
    <property type="match status" value="1"/>
</dbReference>